<keyword evidence="1 7" id="KW-0489">Methyltransferase</keyword>
<dbReference type="NCBIfam" id="NF007020">
    <property type="entry name" value="PRK09485.1"/>
    <property type="match status" value="1"/>
</dbReference>
<comment type="caution">
    <text evidence="9">The sequence shown here is derived from an EMBL/GenBank/DDBJ whole genome shotgun (WGS) entry which is preliminary data.</text>
</comment>
<organism evidence="9 10">
    <name type="scientific">Ranatra chinensis</name>
    <dbReference type="NCBI Taxonomy" id="642074"/>
    <lineage>
        <taxon>Eukaryota</taxon>
        <taxon>Metazoa</taxon>
        <taxon>Ecdysozoa</taxon>
        <taxon>Arthropoda</taxon>
        <taxon>Hexapoda</taxon>
        <taxon>Insecta</taxon>
        <taxon>Pterygota</taxon>
        <taxon>Neoptera</taxon>
        <taxon>Paraneoptera</taxon>
        <taxon>Hemiptera</taxon>
        <taxon>Heteroptera</taxon>
        <taxon>Panheteroptera</taxon>
        <taxon>Nepomorpha</taxon>
        <taxon>Nepidae</taxon>
        <taxon>Ranatrinae</taxon>
        <taxon>Ranatra</taxon>
    </lineage>
</organism>
<dbReference type="PANTHER" id="PTHR46015">
    <property type="entry name" value="ZGC:172121"/>
    <property type="match status" value="1"/>
</dbReference>
<dbReference type="Pfam" id="PF02574">
    <property type="entry name" value="S-methyl_trans"/>
    <property type="match status" value="1"/>
</dbReference>
<dbReference type="Gene3D" id="3.20.20.330">
    <property type="entry name" value="Homocysteine-binding-like domain"/>
    <property type="match status" value="1"/>
</dbReference>
<keyword evidence="10" id="KW-1185">Reference proteome</keyword>
<keyword evidence="2 7" id="KW-0808">Transferase</keyword>
<comment type="pathway">
    <text evidence="5">Amino-acid biosynthesis; L-methionine biosynthesis via de novo pathway.</text>
</comment>
<dbReference type="PANTHER" id="PTHR46015:SF1">
    <property type="entry name" value="HOMOCYSTEINE S-METHYLTRANSFERASE-LIKE ISOFORM 1"/>
    <property type="match status" value="1"/>
</dbReference>
<evidence type="ECO:0000256" key="6">
    <source>
        <dbReference type="PIRSR" id="PIRSR037505-2"/>
    </source>
</evidence>
<dbReference type="GO" id="GO:0008168">
    <property type="term" value="F:methyltransferase activity"/>
    <property type="evidence" value="ECO:0007669"/>
    <property type="project" value="UniProtKB-UniRule"/>
</dbReference>
<evidence type="ECO:0000256" key="5">
    <source>
        <dbReference type="ARBA" id="ARBA00034478"/>
    </source>
</evidence>
<dbReference type="InterPro" id="IPR051486">
    <property type="entry name" value="Hcy_S-methyltransferase"/>
</dbReference>
<feature type="domain" description="Hcy-binding" evidence="8">
    <location>
        <begin position="1"/>
        <end position="304"/>
    </location>
</feature>
<name>A0ABD0YBD1_9HEMI</name>
<evidence type="ECO:0000256" key="7">
    <source>
        <dbReference type="PROSITE-ProRule" id="PRU00333"/>
    </source>
</evidence>
<dbReference type="InterPro" id="IPR017226">
    <property type="entry name" value="BHMT-like"/>
</dbReference>
<keyword evidence="3 6" id="KW-0479">Metal-binding</keyword>
<dbReference type="InterPro" id="IPR036589">
    <property type="entry name" value="HCY_dom_sf"/>
</dbReference>
<sequence length="315" mass="34820">MGKVLLLDGGFSTQLAKHVGAIIDGDPLWSARFIATDKEKCILVHRDYVRAGSNIITTGSYQASISGYKTHLGLEKEEAIQVIKDSVALARKGIELECPSEQESKVLVAGSVGPYGATLHDGSEYTGKYSNNLTLAELIEWHRPRVEALIDAGVDLLAFETIPCSNEAFALITLLLEFPKIRAWLSFSIKEKDKISNGDSFVDTAAKCWKMGSTQLVAIGVNCLHPSLVTPILTKLKSFAPQVPLIVYPNSGERFDQTENKWTNKENWNSVSDYVEEWLDIGVSYLGGCCRTNDNDIKKFSEILNVWETKKGQET</sequence>
<dbReference type="EMBL" id="JBFDAA010000010">
    <property type="protein sequence ID" value="KAL1124636.1"/>
    <property type="molecule type" value="Genomic_DNA"/>
</dbReference>
<dbReference type="SUPFAM" id="SSF82282">
    <property type="entry name" value="Homocysteine S-methyltransferase"/>
    <property type="match status" value="1"/>
</dbReference>
<feature type="binding site" evidence="6 7">
    <location>
        <position position="223"/>
    </location>
    <ligand>
        <name>Zn(2+)</name>
        <dbReference type="ChEBI" id="CHEBI:29105"/>
    </ligand>
</feature>
<evidence type="ECO:0000259" key="8">
    <source>
        <dbReference type="PROSITE" id="PS50970"/>
    </source>
</evidence>
<dbReference type="PROSITE" id="PS50970">
    <property type="entry name" value="HCY"/>
    <property type="match status" value="1"/>
</dbReference>
<reference evidence="9 10" key="1">
    <citation type="submission" date="2024-07" db="EMBL/GenBank/DDBJ databases">
        <title>Chromosome-level genome assembly of the water stick insect Ranatra chinensis (Heteroptera: Nepidae).</title>
        <authorList>
            <person name="Liu X."/>
        </authorList>
    </citation>
    <scope>NUCLEOTIDE SEQUENCE [LARGE SCALE GENOMIC DNA]</scope>
    <source>
        <strain evidence="9">Cailab_2021Rc</strain>
        <tissue evidence="9">Muscle</tissue>
    </source>
</reference>
<dbReference type="GO" id="GO:0046872">
    <property type="term" value="F:metal ion binding"/>
    <property type="evidence" value="ECO:0007669"/>
    <property type="project" value="UniProtKB-KW"/>
</dbReference>
<evidence type="ECO:0000313" key="10">
    <source>
        <dbReference type="Proteomes" id="UP001558652"/>
    </source>
</evidence>
<dbReference type="Proteomes" id="UP001558652">
    <property type="component" value="Unassembled WGS sequence"/>
</dbReference>
<comment type="cofactor">
    <cofactor evidence="6">
        <name>Zn(2+)</name>
        <dbReference type="ChEBI" id="CHEBI:29105"/>
    </cofactor>
    <text evidence="6">Binds 1 zinc ion per subunit.</text>
</comment>
<dbReference type="GO" id="GO:0032259">
    <property type="term" value="P:methylation"/>
    <property type="evidence" value="ECO:0007669"/>
    <property type="project" value="UniProtKB-KW"/>
</dbReference>
<accession>A0ABD0YBD1</accession>
<dbReference type="AlphaFoldDB" id="A0ABD0YBD1"/>
<dbReference type="PIRSF" id="PIRSF037505">
    <property type="entry name" value="Betaine_HMT"/>
    <property type="match status" value="1"/>
</dbReference>
<feature type="binding site" evidence="6 7">
    <location>
        <position position="290"/>
    </location>
    <ligand>
        <name>Zn(2+)</name>
        <dbReference type="ChEBI" id="CHEBI:29105"/>
    </ligand>
</feature>
<proteinExistence type="predicted"/>
<evidence type="ECO:0000313" key="9">
    <source>
        <dbReference type="EMBL" id="KAL1124636.1"/>
    </source>
</evidence>
<evidence type="ECO:0000256" key="3">
    <source>
        <dbReference type="ARBA" id="ARBA00022723"/>
    </source>
</evidence>
<dbReference type="FunFam" id="3.20.20.330:FF:000002">
    <property type="entry name" value="Homocysteine S-methyltransferase"/>
    <property type="match status" value="1"/>
</dbReference>
<feature type="binding site" evidence="6 7">
    <location>
        <position position="289"/>
    </location>
    <ligand>
        <name>Zn(2+)</name>
        <dbReference type="ChEBI" id="CHEBI:29105"/>
    </ligand>
</feature>
<keyword evidence="4 6" id="KW-0862">Zinc</keyword>
<evidence type="ECO:0000256" key="4">
    <source>
        <dbReference type="ARBA" id="ARBA00022833"/>
    </source>
</evidence>
<gene>
    <name evidence="9" type="ORF">AAG570_001260</name>
</gene>
<protein>
    <recommendedName>
        <fullName evidence="8">Hcy-binding domain-containing protein</fullName>
    </recommendedName>
</protein>
<evidence type="ECO:0000256" key="2">
    <source>
        <dbReference type="ARBA" id="ARBA00022679"/>
    </source>
</evidence>
<dbReference type="InterPro" id="IPR003726">
    <property type="entry name" value="HCY_dom"/>
</dbReference>
<evidence type="ECO:0000256" key="1">
    <source>
        <dbReference type="ARBA" id="ARBA00022603"/>
    </source>
</evidence>